<evidence type="ECO:0000313" key="1">
    <source>
        <dbReference type="EMBL" id="WAS91354.1"/>
    </source>
</evidence>
<dbReference type="Proteomes" id="UP001164459">
    <property type="component" value="Chromosome"/>
</dbReference>
<reference evidence="1" key="1">
    <citation type="submission" date="2022-11" db="EMBL/GenBank/DDBJ databases">
        <title>Minimal conservation of predation-associated metabolite biosynthetic gene clusters underscores biosynthetic potential of Myxococcota including descriptions for ten novel species: Archangium lansinium sp. nov., Myxococcus landrumus sp. nov., Nannocystis bai.</title>
        <authorList>
            <person name="Ahearne A."/>
            <person name="Stevens C."/>
            <person name="Dowd S."/>
        </authorList>
    </citation>
    <scope>NUCLEOTIDE SEQUENCE</scope>
    <source>
        <strain evidence="1">Fl3</strain>
    </source>
</reference>
<dbReference type="EMBL" id="CP114040">
    <property type="protein sequence ID" value="WAS91354.1"/>
    <property type="molecule type" value="Genomic_DNA"/>
</dbReference>
<accession>A0ABY7GWV7</accession>
<protein>
    <recommendedName>
        <fullName evidence="3">Lipoprotein</fullName>
    </recommendedName>
</protein>
<organism evidence="1 2">
    <name type="scientific">Nannocystis punicea</name>
    <dbReference type="NCBI Taxonomy" id="2995304"/>
    <lineage>
        <taxon>Bacteria</taxon>
        <taxon>Pseudomonadati</taxon>
        <taxon>Myxococcota</taxon>
        <taxon>Polyangia</taxon>
        <taxon>Nannocystales</taxon>
        <taxon>Nannocystaceae</taxon>
        <taxon>Nannocystis</taxon>
    </lineage>
</organism>
<gene>
    <name evidence="1" type="ORF">O0S08_34635</name>
</gene>
<evidence type="ECO:0008006" key="3">
    <source>
        <dbReference type="Google" id="ProtNLM"/>
    </source>
</evidence>
<sequence>MNPTTWWSTVAVSWMICVGACEGPSPPPGPCGHWRELAFPAGTEFHGGCDDRSISGRTDASPAAFVKLFTDRGYVASRSSGETFAKASRFQYLVKAGDPVGFIVFVDPYGFTLSRRSVAEFTGTLTEGDFAQLSDEQMRTLHGAAIKRAKALVPLFDRTPDAPKVCAGAADELAFADDAIVINVDGPELAAEGKARGPYSIGVVRAPGEYAASKVTDLMKLRDQLRAFMASPVVPAYRLESASTGQQFHGDTFLGGGARIDVALLDEAAGTVRCRTTTSASNSQTVTVYGQNDSNNAEFALRTDLAGNIDTAVHKALITLLPAR</sequence>
<proteinExistence type="predicted"/>
<name>A0ABY7GWV7_9BACT</name>
<dbReference type="RefSeq" id="WP_269033718.1">
    <property type="nucleotide sequence ID" value="NZ_CP114040.1"/>
</dbReference>
<evidence type="ECO:0000313" key="2">
    <source>
        <dbReference type="Proteomes" id="UP001164459"/>
    </source>
</evidence>
<keyword evidence="2" id="KW-1185">Reference proteome</keyword>